<dbReference type="Proteomes" id="UP000029578">
    <property type="component" value="Unassembled WGS sequence"/>
</dbReference>
<sequence>MKIITDPAVYDYHAEKGLFIPLDDFCSTPGLIKSLRDNVKRQLTKATAYLEYYRGIHEAGEASSRQQTAMDRWEERVNNLKSSYKILTEVKKIIDLK</sequence>
<accession>A0A096AIE5</accession>
<protein>
    <submittedName>
        <fullName evidence="1">Uncharacterized protein</fullName>
    </submittedName>
</protein>
<reference evidence="1 2" key="1">
    <citation type="submission" date="2014-07" db="EMBL/GenBank/DDBJ databases">
        <authorList>
            <person name="McCorrison J."/>
            <person name="Sanka R."/>
            <person name="Torralba M."/>
            <person name="Gillis M."/>
            <person name="Haft D.H."/>
            <person name="Methe B."/>
            <person name="Sutton G."/>
            <person name="Nelson K.E."/>
        </authorList>
    </citation>
    <scope>NUCLEOTIDE SEQUENCE [LARGE SCALE GENOMIC DNA]</scope>
    <source>
        <strain evidence="1 2">DNF00666</strain>
    </source>
</reference>
<name>A0A096AIE5_9BACT</name>
<dbReference type="RefSeq" id="WP_036865497.1">
    <property type="nucleotide sequence ID" value="NZ_JRNS01000411.1"/>
</dbReference>
<evidence type="ECO:0000313" key="2">
    <source>
        <dbReference type="Proteomes" id="UP000029578"/>
    </source>
</evidence>
<gene>
    <name evidence="1" type="ORF">HMPREF0661_08280</name>
</gene>
<proteinExistence type="predicted"/>
<organism evidence="1 2">
    <name type="scientific">Prevotella melaninogenica DNF00666</name>
    <dbReference type="NCBI Taxonomy" id="1401073"/>
    <lineage>
        <taxon>Bacteria</taxon>
        <taxon>Pseudomonadati</taxon>
        <taxon>Bacteroidota</taxon>
        <taxon>Bacteroidia</taxon>
        <taxon>Bacteroidales</taxon>
        <taxon>Prevotellaceae</taxon>
        <taxon>Prevotella</taxon>
    </lineage>
</organism>
<evidence type="ECO:0000313" key="1">
    <source>
        <dbReference type="EMBL" id="KGF46311.1"/>
    </source>
</evidence>
<comment type="caution">
    <text evidence="1">The sequence shown here is derived from an EMBL/GenBank/DDBJ whole genome shotgun (WGS) entry which is preliminary data.</text>
</comment>
<dbReference type="EMBL" id="JRNS01000411">
    <property type="protein sequence ID" value="KGF46311.1"/>
    <property type="molecule type" value="Genomic_DNA"/>
</dbReference>
<dbReference type="AlphaFoldDB" id="A0A096AIE5"/>